<dbReference type="Pfam" id="PF12511">
    <property type="entry name" value="DUF3716"/>
    <property type="match status" value="1"/>
</dbReference>
<feature type="compositionally biased region" description="Basic and acidic residues" evidence="1">
    <location>
        <begin position="299"/>
        <end position="312"/>
    </location>
</feature>
<dbReference type="EMBL" id="MDYP01000061">
    <property type="protein sequence ID" value="OQD99730.1"/>
    <property type="molecule type" value="Genomic_DNA"/>
</dbReference>
<name>A0A1V6RDV0_9EURO</name>
<feature type="compositionally biased region" description="Basic and acidic residues" evidence="1">
    <location>
        <begin position="75"/>
        <end position="95"/>
    </location>
</feature>
<dbReference type="InterPro" id="IPR022190">
    <property type="entry name" value="DUF3716"/>
</dbReference>
<organism evidence="2 3">
    <name type="scientific">Penicillium vulpinum</name>
    <dbReference type="NCBI Taxonomy" id="29845"/>
    <lineage>
        <taxon>Eukaryota</taxon>
        <taxon>Fungi</taxon>
        <taxon>Dikarya</taxon>
        <taxon>Ascomycota</taxon>
        <taxon>Pezizomycotina</taxon>
        <taxon>Eurotiomycetes</taxon>
        <taxon>Eurotiomycetidae</taxon>
        <taxon>Eurotiales</taxon>
        <taxon>Aspergillaceae</taxon>
        <taxon>Penicillium</taxon>
    </lineage>
</organism>
<accession>A0A1V6RDV0</accession>
<keyword evidence="3" id="KW-1185">Reference proteome</keyword>
<dbReference type="AlphaFoldDB" id="A0A1V6RDV0"/>
<feature type="region of interest" description="Disordered" evidence="1">
    <location>
        <begin position="41"/>
        <end position="101"/>
    </location>
</feature>
<evidence type="ECO:0000313" key="2">
    <source>
        <dbReference type="EMBL" id="OQD99730.1"/>
    </source>
</evidence>
<dbReference type="Proteomes" id="UP000191518">
    <property type="component" value="Unassembled WGS sequence"/>
</dbReference>
<evidence type="ECO:0000256" key="1">
    <source>
        <dbReference type="SAM" id="MobiDB-lite"/>
    </source>
</evidence>
<protein>
    <submittedName>
        <fullName evidence="2">Uncharacterized protein</fullName>
    </submittedName>
</protein>
<gene>
    <name evidence="2" type="ORF">PENVUL_c061G06682</name>
</gene>
<feature type="compositionally biased region" description="Polar residues" evidence="1">
    <location>
        <begin position="285"/>
        <end position="295"/>
    </location>
</feature>
<feature type="region of interest" description="Disordered" evidence="1">
    <location>
        <begin position="263"/>
        <end position="350"/>
    </location>
</feature>
<proteinExistence type="predicted"/>
<sequence length="464" mass="51437">MRFSAHSIPKRDPTESSASSEETMLVHGLAEAILKSPDSTLRQYGLDDRSSSPNYPAFLQPDSDISDEDAGDIPYRNDGEDKISVEDTNRMKPSVEEDPGPSVRFRTAAELEAAIEAQVEDTSISGLDTTGLPLLRNFLTSFDMRLRDLHPERTELDWRKQRRPTRSAVSRRAAQGQLCGVEAPADQACTNCTQERGTFKHCRIVFVDNEAQWTWACANCIFVSGGHKCSFRPDISPNVPSWVVAAVTERQPSSPLLQKYYGKKDTATAHQSAKSTTSRKRSTAVAQLTPEQIDQASDLETHEHVASRHEPHSPTIQRAKRTARVSRNTVSKGTAPKYSYEEKPAKRRKSEICPTKASGCVTKNVLKRCKSEVGPSTASKCANKGATPPKLKNGGLSFNATWYSSPLEDPEVYRMKDKAYAIDTFNDIADIMARVKEDHSRMKEALLKKGFLPGSEEENVFAVV</sequence>
<comment type="caution">
    <text evidence="2">The sequence shown here is derived from an EMBL/GenBank/DDBJ whole genome shotgun (WGS) entry which is preliminary data.</text>
</comment>
<reference evidence="3" key="1">
    <citation type="journal article" date="2017" name="Nat. Microbiol.">
        <title>Global analysis of biosynthetic gene clusters reveals vast potential of secondary metabolite production in Penicillium species.</title>
        <authorList>
            <person name="Nielsen J.C."/>
            <person name="Grijseels S."/>
            <person name="Prigent S."/>
            <person name="Ji B."/>
            <person name="Dainat J."/>
            <person name="Nielsen K.F."/>
            <person name="Frisvad J.C."/>
            <person name="Workman M."/>
            <person name="Nielsen J."/>
        </authorList>
    </citation>
    <scope>NUCLEOTIDE SEQUENCE [LARGE SCALE GENOMIC DNA]</scope>
    <source>
        <strain evidence="3">IBT 29486</strain>
    </source>
</reference>
<dbReference type="OrthoDB" id="4368526at2759"/>
<evidence type="ECO:0000313" key="3">
    <source>
        <dbReference type="Proteomes" id="UP000191518"/>
    </source>
</evidence>
<feature type="region of interest" description="Disordered" evidence="1">
    <location>
        <begin position="1"/>
        <end position="24"/>
    </location>
</feature>